<dbReference type="InParanoid" id="A0A5C3NTP9"/>
<evidence type="ECO:0000256" key="2">
    <source>
        <dbReference type="SAM" id="SignalP"/>
    </source>
</evidence>
<gene>
    <name evidence="3" type="ORF">K466DRAFT_569484</name>
</gene>
<keyword evidence="4" id="KW-1185">Reference proteome</keyword>
<evidence type="ECO:0000313" key="3">
    <source>
        <dbReference type="EMBL" id="TFK80704.1"/>
    </source>
</evidence>
<sequence>MWKTHLLSLDILILRQLIASCGATHLHMLSRLHQPRMQTYCGVPKKKIKWAWSLHHVDWQVAPAPGTMTMASIATAQILIPDTTLRSAGSRSTLEQLYELKTAQSSNLIEETPAHHLTQVYDLTLYDHIRHNKHIFWTLMAPPHVDPVWLTGSTAKDEVKQTQADLGTTAAGSIDFDHSWACIWMAICFQRLTRVEAHSELLVMHTKGTPHQEVCTGKVANMLRYHRPRKDGPNIYEDVIYQHLSNLHSGTEACDVEKWIPRNTEHMTAHWRDPPGCIVRAGDRASEDAGKDGGHRKYSARRKDVCLRQSSRH</sequence>
<proteinExistence type="predicted"/>
<organism evidence="3 4">
    <name type="scientific">Polyporus arcularius HHB13444</name>
    <dbReference type="NCBI Taxonomy" id="1314778"/>
    <lineage>
        <taxon>Eukaryota</taxon>
        <taxon>Fungi</taxon>
        <taxon>Dikarya</taxon>
        <taxon>Basidiomycota</taxon>
        <taxon>Agaricomycotina</taxon>
        <taxon>Agaricomycetes</taxon>
        <taxon>Polyporales</taxon>
        <taxon>Polyporaceae</taxon>
        <taxon>Polyporus</taxon>
    </lineage>
</organism>
<feature type="compositionally biased region" description="Basic and acidic residues" evidence="1">
    <location>
        <begin position="282"/>
        <end position="306"/>
    </location>
</feature>
<protein>
    <submittedName>
        <fullName evidence="3">Uncharacterized protein</fullName>
    </submittedName>
</protein>
<dbReference type="AlphaFoldDB" id="A0A5C3NTP9"/>
<reference evidence="3 4" key="1">
    <citation type="journal article" date="2019" name="Nat. Ecol. Evol.">
        <title>Megaphylogeny resolves global patterns of mushroom evolution.</title>
        <authorList>
            <person name="Varga T."/>
            <person name="Krizsan K."/>
            <person name="Foldi C."/>
            <person name="Dima B."/>
            <person name="Sanchez-Garcia M."/>
            <person name="Sanchez-Ramirez S."/>
            <person name="Szollosi G.J."/>
            <person name="Szarkandi J.G."/>
            <person name="Papp V."/>
            <person name="Albert L."/>
            <person name="Andreopoulos W."/>
            <person name="Angelini C."/>
            <person name="Antonin V."/>
            <person name="Barry K.W."/>
            <person name="Bougher N.L."/>
            <person name="Buchanan P."/>
            <person name="Buyck B."/>
            <person name="Bense V."/>
            <person name="Catcheside P."/>
            <person name="Chovatia M."/>
            <person name="Cooper J."/>
            <person name="Damon W."/>
            <person name="Desjardin D."/>
            <person name="Finy P."/>
            <person name="Geml J."/>
            <person name="Haridas S."/>
            <person name="Hughes K."/>
            <person name="Justo A."/>
            <person name="Karasinski D."/>
            <person name="Kautmanova I."/>
            <person name="Kiss B."/>
            <person name="Kocsube S."/>
            <person name="Kotiranta H."/>
            <person name="LaButti K.M."/>
            <person name="Lechner B.E."/>
            <person name="Liimatainen K."/>
            <person name="Lipzen A."/>
            <person name="Lukacs Z."/>
            <person name="Mihaltcheva S."/>
            <person name="Morgado L.N."/>
            <person name="Niskanen T."/>
            <person name="Noordeloos M.E."/>
            <person name="Ohm R.A."/>
            <person name="Ortiz-Santana B."/>
            <person name="Ovrebo C."/>
            <person name="Racz N."/>
            <person name="Riley R."/>
            <person name="Savchenko A."/>
            <person name="Shiryaev A."/>
            <person name="Soop K."/>
            <person name="Spirin V."/>
            <person name="Szebenyi C."/>
            <person name="Tomsovsky M."/>
            <person name="Tulloss R.E."/>
            <person name="Uehling J."/>
            <person name="Grigoriev I.V."/>
            <person name="Vagvolgyi C."/>
            <person name="Papp T."/>
            <person name="Martin F.M."/>
            <person name="Miettinen O."/>
            <person name="Hibbett D.S."/>
            <person name="Nagy L.G."/>
        </authorList>
    </citation>
    <scope>NUCLEOTIDE SEQUENCE [LARGE SCALE GENOMIC DNA]</scope>
    <source>
        <strain evidence="3 4">HHB13444</strain>
    </source>
</reference>
<feature type="signal peptide" evidence="2">
    <location>
        <begin position="1"/>
        <end position="23"/>
    </location>
</feature>
<name>A0A5C3NTP9_9APHY</name>
<accession>A0A5C3NTP9</accession>
<feature type="chain" id="PRO_5023035128" evidence="2">
    <location>
        <begin position="24"/>
        <end position="313"/>
    </location>
</feature>
<dbReference type="Proteomes" id="UP000308197">
    <property type="component" value="Unassembled WGS sequence"/>
</dbReference>
<dbReference type="EMBL" id="ML211723">
    <property type="protein sequence ID" value="TFK80704.1"/>
    <property type="molecule type" value="Genomic_DNA"/>
</dbReference>
<evidence type="ECO:0000256" key="1">
    <source>
        <dbReference type="SAM" id="MobiDB-lite"/>
    </source>
</evidence>
<keyword evidence="2" id="KW-0732">Signal</keyword>
<feature type="region of interest" description="Disordered" evidence="1">
    <location>
        <begin position="282"/>
        <end position="313"/>
    </location>
</feature>
<evidence type="ECO:0000313" key="4">
    <source>
        <dbReference type="Proteomes" id="UP000308197"/>
    </source>
</evidence>